<keyword evidence="3 4" id="KW-0067">ATP-binding</keyword>
<keyword evidence="1" id="KW-0479">Metal-binding</keyword>
<keyword evidence="7" id="KW-0436">Ligase</keyword>
<evidence type="ECO:0000256" key="3">
    <source>
        <dbReference type="ARBA" id="ARBA00022840"/>
    </source>
</evidence>
<reference evidence="7 8" key="1">
    <citation type="submission" date="2016-10" db="EMBL/GenBank/DDBJ databases">
        <title>Genome sequence of Streptomyces sp. MUSC 1.</title>
        <authorList>
            <person name="Lee L.-H."/>
            <person name="Ser H.-L."/>
            <person name="Law J.W.-F."/>
        </authorList>
    </citation>
    <scope>NUCLEOTIDE SEQUENCE [LARGE SCALE GENOMIC DNA]</scope>
    <source>
        <strain evidence="7 8">MUSC 1</strain>
    </source>
</reference>
<dbReference type="NCBIfam" id="TIGR00768">
    <property type="entry name" value="rimK_fam"/>
    <property type="match status" value="1"/>
</dbReference>
<dbReference type="Pfam" id="PF08443">
    <property type="entry name" value="RimK"/>
    <property type="match status" value="1"/>
</dbReference>
<comment type="caution">
    <text evidence="7">The sequence shown here is derived from an EMBL/GenBank/DDBJ whole genome shotgun (WGS) entry which is preliminary data.</text>
</comment>
<evidence type="ECO:0000259" key="6">
    <source>
        <dbReference type="PROSITE" id="PS50975"/>
    </source>
</evidence>
<gene>
    <name evidence="7" type="ORF">BIV23_25035</name>
</gene>
<dbReference type="PANTHER" id="PTHR21621">
    <property type="entry name" value="RIBOSOMAL PROTEIN S6 MODIFICATION PROTEIN"/>
    <property type="match status" value="1"/>
</dbReference>
<dbReference type="InterPro" id="IPR011761">
    <property type="entry name" value="ATP-grasp"/>
</dbReference>
<feature type="compositionally biased region" description="Basic and acidic residues" evidence="5">
    <location>
        <begin position="330"/>
        <end position="349"/>
    </location>
</feature>
<proteinExistence type="predicted"/>
<keyword evidence="2 4" id="KW-0547">Nucleotide-binding</keyword>
<dbReference type="GO" id="GO:0005737">
    <property type="term" value="C:cytoplasm"/>
    <property type="evidence" value="ECO:0007669"/>
    <property type="project" value="TreeGrafter"/>
</dbReference>
<dbReference type="GO" id="GO:0005524">
    <property type="term" value="F:ATP binding"/>
    <property type="evidence" value="ECO:0007669"/>
    <property type="project" value="UniProtKB-UniRule"/>
</dbReference>
<name>A0A1S2Q7J9_9ACTN</name>
<dbReference type="Proteomes" id="UP000179642">
    <property type="component" value="Unassembled WGS sequence"/>
</dbReference>
<dbReference type="InterPro" id="IPR004666">
    <property type="entry name" value="Rp_bS6_RimK/Lys_biosynth_LsyX"/>
</dbReference>
<evidence type="ECO:0000256" key="4">
    <source>
        <dbReference type="PROSITE-ProRule" id="PRU00409"/>
    </source>
</evidence>
<sequence length="356" mass="37963">MDTRHRGRPELPVPADVWMLVRERPVALRRSTAELAAAFTAAFGPRFVLWHTDELLFGVRGGRLVLHTLGGVDLPAPDVVCVRQMPGSMRSDRETTLLRHLERMGSTLVNPADAQLTARNKVWQVQELALAGLPVPDTLSYATAPLDGVVRSPHLHTPCVVKAVSGTKGRQVFLARERGLLRELSGSLAARTPFLFQEYVAGSHGRALRVVVVDGEPVGSVLHASRHGVLAANIANGGSATLCAGRHPQAEELAVRAARALGLDVAGVDMLFAADGTFTVCEVNAVPGWRPEMTAIAPAIVACVARRLAVRACDASQAPRPGTPRPPTRPTERREKPAAVRPGAGDRRGTAMPAGE</sequence>
<dbReference type="AlphaFoldDB" id="A0A1S2Q7J9"/>
<dbReference type="Gene3D" id="3.30.470.20">
    <property type="entry name" value="ATP-grasp fold, B domain"/>
    <property type="match status" value="1"/>
</dbReference>
<evidence type="ECO:0000313" key="8">
    <source>
        <dbReference type="Proteomes" id="UP000179642"/>
    </source>
</evidence>
<evidence type="ECO:0000313" key="7">
    <source>
        <dbReference type="EMBL" id="OIK02122.1"/>
    </source>
</evidence>
<dbReference type="SUPFAM" id="SSF56059">
    <property type="entry name" value="Glutathione synthetase ATP-binding domain-like"/>
    <property type="match status" value="1"/>
</dbReference>
<dbReference type="InterPro" id="IPR013651">
    <property type="entry name" value="ATP-grasp_RimK-type"/>
</dbReference>
<dbReference type="RefSeq" id="WP_071383195.1">
    <property type="nucleotide sequence ID" value="NZ_MLYO01000041.1"/>
</dbReference>
<dbReference type="GO" id="GO:0072590">
    <property type="term" value="F:N-acetyl-L-aspartate-L-glutamate ligase activity"/>
    <property type="evidence" value="ECO:0007669"/>
    <property type="project" value="TreeGrafter"/>
</dbReference>
<dbReference type="EMBL" id="MLYO01000041">
    <property type="protein sequence ID" value="OIK02122.1"/>
    <property type="molecule type" value="Genomic_DNA"/>
</dbReference>
<feature type="region of interest" description="Disordered" evidence="5">
    <location>
        <begin position="314"/>
        <end position="356"/>
    </location>
</feature>
<dbReference type="PANTHER" id="PTHR21621:SF0">
    <property type="entry name" value="BETA-CITRYLGLUTAMATE SYNTHASE B-RELATED"/>
    <property type="match status" value="1"/>
</dbReference>
<organism evidence="7 8">
    <name type="scientific">Streptomyces monashensis</name>
    <dbReference type="NCBI Taxonomy" id="1678012"/>
    <lineage>
        <taxon>Bacteria</taxon>
        <taxon>Bacillati</taxon>
        <taxon>Actinomycetota</taxon>
        <taxon>Actinomycetes</taxon>
        <taxon>Kitasatosporales</taxon>
        <taxon>Streptomycetaceae</taxon>
        <taxon>Streptomyces</taxon>
    </lineage>
</organism>
<evidence type="ECO:0000256" key="2">
    <source>
        <dbReference type="ARBA" id="ARBA00022741"/>
    </source>
</evidence>
<evidence type="ECO:0000256" key="5">
    <source>
        <dbReference type="SAM" id="MobiDB-lite"/>
    </source>
</evidence>
<keyword evidence="8" id="KW-1185">Reference proteome</keyword>
<accession>A0A1S2Q7J9</accession>
<evidence type="ECO:0000256" key="1">
    <source>
        <dbReference type="ARBA" id="ARBA00022723"/>
    </source>
</evidence>
<feature type="domain" description="ATP-grasp" evidence="6">
    <location>
        <begin position="125"/>
        <end position="309"/>
    </location>
</feature>
<dbReference type="PROSITE" id="PS50975">
    <property type="entry name" value="ATP_GRASP"/>
    <property type="match status" value="1"/>
</dbReference>
<protein>
    <submittedName>
        <fullName evidence="7">RimK family alpha-L-glutamate ligase</fullName>
    </submittedName>
</protein>
<dbReference type="Gene3D" id="3.40.50.20">
    <property type="match status" value="1"/>
</dbReference>
<dbReference type="GO" id="GO:0046872">
    <property type="term" value="F:metal ion binding"/>
    <property type="evidence" value="ECO:0007669"/>
    <property type="project" value="UniProtKB-KW"/>
</dbReference>